<name>A0A382IXK1_9ZZZZ</name>
<dbReference type="EMBL" id="UINC01070144">
    <property type="protein sequence ID" value="SVC04059.1"/>
    <property type="molecule type" value="Genomic_DNA"/>
</dbReference>
<evidence type="ECO:0000313" key="2">
    <source>
        <dbReference type="EMBL" id="SVC04059.1"/>
    </source>
</evidence>
<feature type="region of interest" description="Disordered" evidence="1">
    <location>
        <begin position="49"/>
        <end position="72"/>
    </location>
</feature>
<dbReference type="PANTHER" id="PTHR39162:SF1">
    <property type="entry name" value="SPORULATION PROTEIN YTFJ"/>
    <property type="match status" value="1"/>
</dbReference>
<protein>
    <recommendedName>
        <fullName evidence="3">Sporulation protein YtfJ</fullName>
    </recommendedName>
</protein>
<dbReference type="AlphaFoldDB" id="A0A382IXK1"/>
<dbReference type="Pfam" id="PF09579">
    <property type="entry name" value="Spore_YtfJ"/>
    <property type="match status" value="1"/>
</dbReference>
<accession>A0A382IXK1</accession>
<proteinExistence type="predicted"/>
<dbReference type="PANTHER" id="PTHR39162">
    <property type="entry name" value="GLL3345 PROTEIN"/>
    <property type="match status" value="1"/>
</dbReference>
<organism evidence="2">
    <name type="scientific">marine metagenome</name>
    <dbReference type="NCBI Taxonomy" id="408172"/>
    <lineage>
        <taxon>unclassified sequences</taxon>
        <taxon>metagenomes</taxon>
        <taxon>ecological metagenomes</taxon>
    </lineage>
</organism>
<sequence length="80" mass="7946">MDQIEQLLKTTLSELKSIAQADTVVGEPITVGDTKIIPVVKVGFGFGAGGGGGKDASKDGQRGGSGGGAGMEPVAFLIVD</sequence>
<gene>
    <name evidence="2" type="ORF">METZ01_LOCUS256913</name>
</gene>
<reference evidence="2" key="1">
    <citation type="submission" date="2018-05" db="EMBL/GenBank/DDBJ databases">
        <authorList>
            <person name="Lanie J.A."/>
            <person name="Ng W.-L."/>
            <person name="Kazmierczak K.M."/>
            <person name="Andrzejewski T.M."/>
            <person name="Davidsen T.M."/>
            <person name="Wayne K.J."/>
            <person name="Tettelin H."/>
            <person name="Glass J.I."/>
            <person name="Rusch D."/>
            <person name="Podicherti R."/>
            <person name="Tsui H.-C.T."/>
            <person name="Winkler M.E."/>
        </authorList>
    </citation>
    <scope>NUCLEOTIDE SEQUENCE</scope>
</reference>
<dbReference type="InterPro" id="IPR014229">
    <property type="entry name" value="Spore_YtfJ"/>
</dbReference>
<evidence type="ECO:0008006" key="3">
    <source>
        <dbReference type="Google" id="ProtNLM"/>
    </source>
</evidence>
<evidence type="ECO:0000256" key="1">
    <source>
        <dbReference type="SAM" id="MobiDB-lite"/>
    </source>
</evidence>
<feature type="non-terminal residue" evidence="2">
    <location>
        <position position="80"/>
    </location>
</feature>